<keyword evidence="1" id="KW-0732">Signal</keyword>
<evidence type="ECO:0000313" key="3">
    <source>
        <dbReference type="Proteomes" id="UP001517376"/>
    </source>
</evidence>
<accession>A0ABW9Y2Z2</accession>
<keyword evidence="3" id="KW-1185">Reference proteome</keyword>
<protein>
    <submittedName>
        <fullName evidence="2">Uncharacterized protein</fullName>
    </submittedName>
</protein>
<evidence type="ECO:0000256" key="1">
    <source>
        <dbReference type="SAM" id="SignalP"/>
    </source>
</evidence>
<gene>
    <name evidence="2" type="ORF">GU920_05025</name>
</gene>
<feature type="chain" id="PRO_5045774653" evidence="1">
    <location>
        <begin position="30"/>
        <end position="224"/>
    </location>
</feature>
<dbReference type="EMBL" id="JAAATW010000001">
    <property type="protein sequence ID" value="NBE06886.1"/>
    <property type="molecule type" value="Genomic_DNA"/>
</dbReference>
<sequence length="224" mass="22992">MRLPSPTLPAAALPAAALCAALLATPLAAQDSGPQPPRDAGAVSQLLAAQALFDLGLSRKDPLATLAAARLMAGVAATDTDRQPDPPGDAVPPTYPMADFMFTAARALAQEDDLATDLIARTEAEAPRTPTLTVMRSSRGIGAGESHAYALPFFSAAPAEVGLLGDGKANLDLTITTAEETPLCLDTGPSDRALCTFTPAENATFTVTVTNRSETAATYSLLTN</sequence>
<feature type="signal peptide" evidence="1">
    <location>
        <begin position="1"/>
        <end position="29"/>
    </location>
</feature>
<dbReference type="Proteomes" id="UP001517376">
    <property type="component" value="Unassembled WGS sequence"/>
</dbReference>
<comment type="caution">
    <text evidence="2">The sequence shown here is derived from an EMBL/GenBank/DDBJ whole genome shotgun (WGS) entry which is preliminary data.</text>
</comment>
<reference evidence="3" key="1">
    <citation type="submission" date="2020-01" db="EMBL/GenBank/DDBJ databases">
        <title>Sphingomonas sp. strain CSW-10.</title>
        <authorList>
            <person name="Chen W.-M."/>
        </authorList>
    </citation>
    <scope>NUCLEOTIDE SEQUENCE [LARGE SCALE GENOMIC DNA]</scope>
    <source>
        <strain evidence="3">CCP-1</strain>
    </source>
</reference>
<dbReference type="RefSeq" id="WP_161765849.1">
    <property type="nucleotide sequence ID" value="NZ_JAAATW010000001.1"/>
</dbReference>
<organism evidence="2 3">
    <name type="scientific">Paragemmobacter ruber</name>
    <dbReference type="NCBI Taxonomy" id="1985673"/>
    <lineage>
        <taxon>Bacteria</taxon>
        <taxon>Pseudomonadati</taxon>
        <taxon>Pseudomonadota</taxon>
        <taxon>Alphaproteobacteria</taxon>
        <taxon>Rhodobacterales</taxon>
        <taxon>Paracoccaceae</taxon>
        <taxon>Paragemmobacter</taxon>
    </lineage>
</organism>
<proteinExistence type="predicted"/>
<evidence type="ECO:0000313" key="2">
    <source>
        <dbReference type="EMBL" id="NBE06886.1"/>
    </source>
</evidence>
<name>A0ABW9Y2Z2_9RHOB</name>